<dbReference type="EMBL" id="FZOT01000002">
    <property type="protein sequence ID" value="SNS31023.1"/>
    <property type="molecule type" value="Genomic_DNA"/>
</dbReference>
<keyword evidence="2" id="KW-0732">Signal</keyword>
<protein>
    <recommendedName>
        <fullName evidence="5">Carboxypeptidase regulatory-like domain-containing protein</fullName>
    </recommendedName>
</protein>
<evidence type="ECO:0000313" key="3">
    <source>
        <dbReference type="EMBL" id="SNS31023.1"/>
    </source>
</evidence>
<gene>
    <name evidence="3" type="ORF">SAMN06265795_102154</name>
</gene>
<feature type="region of interest" description="Disordered" evidence="1">
    <location>
        <begin position="196"/>
        <end position="233"/>
    </location>
</feature>
<feature type="compositionally biased region" description="Low complexity" evidence="1">
    <location>
        <begin position="196"/>
        <end position="223"/>
    </location>
</feature>
<organism evidence="3 4">
    <name type="scientific">Noviherbaspirillum humi</name>
    <dbReference type="NCBI Taxonomy" id="1688639"/>
    <lineage>
        <taxon>Bacteria</taxon>
        <taxon>Pseudomonadati</taxon>
        <taxon>Pseudomonadota</taxon>
        <taxon>Betaproteobacteria</taxon>
        <taxon>Burkholderiales</taxon>
        <taxon>Oxalobacteraceae</taxon>
        <taxon>Noviherbaspirillum</taxon>
    </lineage>
</organism>
<sequence>MGAYRPNTRNATLPLIAAIVALLGACSGGGGAVSQADTPAAGSGSTLSGTVAVGAPMLDATITVRDANGQTATASAADDGSYGNLPVAGMTPPFTIQSCGLVGANYTCLYSVVQDAGTANVTPLTHAALALAVGQDPSVLFDGAAALPSADSIKAQAAKLKTALGDLASKAGIADADFATTAFSADRTGMDKLLDAVRSAPSSTAPPARPSSSSRGASAPAVPTSTRTAPPAR</sequence>
<proteinExistence type="predicted"/>
<evidence type="ECO:0008006" key="5">
    <source>
        <dbReference type="Google" id="ProtNLM"/>
    </source>
</evidence>
<feature type="chain" id="PRO_5012918405" description="Carboxypeptidase regulatory-like domain-containing protein" evidence="2">
    <location>
        <begin position="33"/>
        <end position="233"/>
    </location>
</feature>
<reference evidence="3 4" key="1">
    <citation type="submission" date="2017-06" db="EMBL/GenBank/DDBJ databases">
        <authorList>
            <person name="Kim H.J."/>
            <person name="Triplett B.A."/>
        </authorList>
    </citation>
    <scope>NUCLEOTIDE SEQUENCE [LARGE SCALE GENOMIC DNA]</scope>
    <source>
        <strain evidence="3 4">U15</strain>
    </source>
</reference>
<dbReference type="PROSITE" id="PS51257">
    <property type="entry name" value="PROKAR_LIPOPROTEIN"/>
    <property type="match status" value="1"/>
</dbReference>
<evidence type="ECO:0000256" key="1">
    <source>
        <dbReference type="SAM" id="MobiDB-lite"/>
    </source>
</evidence>
<feature type="signal peptide" evidence="2">
    <location>
        <begin position="1"/>
        <end position="32"/>
    </location>
</feature>
<evidence type="ECO:0000313" key="4">
    <source>
        <dbReference type="Proteomes" id="UP000198284"/>
    </source>
</evidence>
<dbReference type="Proteomes" id="UP000198284">
    <property type="component" value="Unassembled WGS sequence"/>
</dbReference>
<evidence type="ECO:0000256" key="2">
    <source>
        <dbReference type="SAM" id="SignalP"/>
    </source>
</evidence>
<dbReference type="RefSeq" id="WP_089398034.1">
    <property type="nucleotide sequence ID" value="NZ_FZOT01000002.1"/>
</dbReference>
<accession>A0A239DH21</accession>
<dbReference type="OrthoDB" id="8867799at2"/>
<feature type="compositionally biased region" description="Polar residues" evidence="1">
    <location>
        <begin position="224"/>
        <end position="233"/>
    </location>
</feature>
<keyword evidence="4" id="KW-1185">Reference proteome</keyword>
<name>A0A239DH21_9BURK</name>
<dbReference type="AlphaFoldDB" id="A0A239DH21"/>